<evidence type="ECO:0000256" key="5">
    <source>
        <dbReference type="ARBA" id="ARBA00023128"/>
    </source>
</evidence>
<accession>K8EJY1</accession>
<dbReference type="Gene3D" id="3.30.70.240">
    <property type="match status" value="1"/>
</dbReference>
<dbReference type="FunFam" id="3.30.70.2570:FF:000001">
    <property type="entry name" value="Translation factor GUF1, mitochondrial"/>
    <property type="match status" value="1"/>
</dbReference>
<dbReference type="FunFam" id="3.30.70.870:FF:000004">
    <property type="entry name" value="Translation factor GUF1, mitochondrial"/>
    <property type="match status" value="1"/>
</dbReference>
<dbReference type="HAMAP" id="MF_00071">
    <property type="entry name" value="LepA"/>
    <property type="match status" value="1"/>
</dbReference>
<dbReference type="GO" id="GO:0045727">
    <property type="term" value="P:positive regulation of translation"/>
    <property type="evidence" value="ECO:0007669"/>
    <property type="project" value="UniProtKB-UniRule"/>
</dbReference>
<evidence type="ECO:0000256" key="2">
    <source>
        <dbReference type="ARBA" id="ARBA00022741"/>
    </source>
</evidence>
<reference evidence="10 11" key="1">
    <citation type="submission" date="2011-10" db="EMBL/GenBank/DDBJ databases">
        <authorList>
            <person name="Genoscope - CEA"/>
        </authorList>
    </citation>
    <scope>NUCLEOTIDE SEQUENCE [LARGE SCALE GENOMIC DNA]</scope>
    <source>
        <strain evidence="10 11">RCC 1105</strain>
    </source>
</reference>
<dbReference type="InterPro" id="IPR031157">
    <property type="entry name" value="G_TR_CS"/>
</dbReference>
<comment type="catalytic activity">
    <reaction evidence="8">
        <text>GTP + H2O = GDP + phosphate + H(+)</text>
        <dbReference type="Rhea" id="RHEA:19669"/>
        <dbReference type="ChEBI" id="CHEBI:15377"/>
        <dbReference type="ChEBI" id="CHEBI:15378"/>
        <dbReference type="ChEBI" id="CHEBI:37565"/>
        <dbReference type="ChEBI" id="CHEBI:43474"/>
        <dbReference type="ChEBI" id="CHEBI:58189"/>
        <dbReference type="EC" id="3.6.5.n1"/>
    </reaction>
</comment>
<dbReference type="GO" id="GO:0003924">
    <property type="term" value="F:GTPase activity"/>
    <property type="evidence" value="ECO:0007669"/>
    <property type="project" value="UniProtKB-UniRule"/>
</dbReference>
<evidence type="ECO:0000256" key="1">
    <source>
        <dbReference type="ARBA" id="ARBA00005454"/>
    </source>
</evidence>
<comment type="function">
    <text evidence="8">Promotes mitochondrial protein synthesis. May act as a fidelity factor of the translation reaction, by catalyzing a one-codon backward translocation of tRNAs on improperly translocated ribosomes. Binds to mitochondrial ribosomes in a GTP-dependent manner.</text>
</comment>
<dbReference type="EC" id="3.6.5.n1" evidence="8"/>
<dbReference type="RefSeq" id="XP_007510167.1">
    <property type="nucleotide sequence ID" value="XM_007510105.1"/>
</dbReference>
<dbReference type="GO" id="GO:0006412">
    <property type="term" value="P:translation"/>
    <property type="evidence" value="ECO:0007669"/>
    <property type="project" value="UniProtKB-KW"/>
</dbReference>
<dbReference type="SUPFAM" id="SSF50447">
    <property type="entry name" value="Translation proteins"/>
    <property type="match status" value="1"/>
</dbReference>
<dbReference type="PRINTS" id="PR00315">
    <property type="entry name" value="ELONGATNFCT"/>
</dbReference>
<dbReference type="CDD" id="cd03709">
    <property type="entry name" value="lepA_C"/>
    <property type="match status" value="1"/>
</dbReference>
<dbReference type="SMART" id="SM00838">
    <property type="entry name" value="EFG_C"/>
    <property type="match status" value="1"/>
</dbReference>
<dbReference type="KEGG" id="bpg:Bathy11g01820"/>
<dbReference type="InterPro" id="IPR009000">
    <property type="entry name" value="Transl_B-barrel_sf"/>
</dbReference>
<dbReference type="FunFam" id="2.40.30.10:FF:000015">
    <property type="entry name" value="Translation factor GUF1, mitochondrial"/>
    <property type="match status" value="1"/>
</dbReference>
<dbReference type="InterPro" id="IPR000640">
    <property type="entry name" value="EFG_V-like"/>
</dbReference>
<dbReference type="PROSITE" id="PS51722">
    <property type="entry name" value="G_TR_2"/>
    <property type="match status" value="1"/>
</dbReference>
<dbReference type="PANTHER" id="PTHR43512:SF7">
    <property type="entry name" value="TRANSLATION FACTOR GUF1, MITOCHONDRIAL"/>
    <property type="match status" value="1"/>
</dbReference>
<dbReference type="GeneID" id="19012862"/>
<gene>
    <name evidence="10" type="ordered locus">Bathy11g01820</name>
</gene>
<dbReference type="Pfam" id="PF00009">
    <property type="entry name" value="GTP_EFTU"/>
    <property type="match status" value="1"/>
</dbReference>
<dbReference type="InterPro" id="IPR035654">
    <property type="entry name" value="LepA_IV"/>
</dbReference>
<dbReference type="GO" id="GO:0005525">
    <property type="term" value="F:GTP binding"/>
    <property type="evidence" value="ECO:0007669"/>
    <property type="project" value="UniProtKB-UniRule"/>
</dbReference>
<name>K8EJY1_9CHLO</name>
<evidence type="ECO:0000259" key="9">
    <source>
        <dbReference type="PROSITE" id="PS51722"/>
    </source>
</evidence>
<dbReference type="InterPro" id="IPR038363">
    <property type="entry name" value="LepA_C_sf"/>
</dbReference>
<dbReference type="InterPro" id="IPR035647">
    <property type="entry name" value="EFG_III/V"/>
</dbReference>
<dbReference type="InterPro" id="IPR013842">
    <property type="entry name" value="LepA_CTD"/>
</dbReference>
<dbReference type="Pfam" id="PF00679">
    <property type="entry name" value="EFG_C"/>
    <property type="match status" value="1"/>
</dbReference>
<organism evidence="10 11">
    <name type="scientific">Bathycoccus prasinos</name>
    <dbReference type="NCBI Taxonomy" id="41875"/>
    <lineage>
        <taxon>Eukaryota</taxon>
        <taxon>Viridiplantae</taxon>
        <taxon>Chlorophyta</taxon>
        <taxon>Mamiellophyceae</taxon>
        <taxon>Mamiellales</taxon>
        <taxon>Bathycoccaceae</taxon>
        <taxon>Bathycoccus</taxon>
    </lineage>
</organism>
<dbReference type="GO" id="GO:0005759">
    <property type="term" value="C:mitochondrial matrix"/>
    <property type="evidence" value="ECO:0007669"/>
    <property type="project" value="UniProtKB-UniRule"/>
</dbReference>
<dbReference type="Gene3D" id="3.30.70.870">
    <property type="entry name" value="Elongation Factor G (Translational Gtpase), domain 3"/>
    <property type="match status" value="1"/>
</dbReference>
<protein>
    <recommendedName>
        <fullName evidence="8">Translation factor GUF1 homolog, mitochondrial</fullName>
        <ecNumber evidence="8">3.6.5.n1</ecNumber>
    </recommendedName>
    <alternativeName>
        <fullName evidence="8">Elongation factor 4 homolog</fullName>
        <shortName evidence="8">EF-4</shortName>
    </alternativeName>
    <alternativeName>
        <fullName evidence="8">GTPase GUF1 homolog</fullName>
    </alternativeName>
    <alternativeName>
        <fullName evidence="8">Ribosomal back-translocase</fullName>
    </alternativeName>
</protein>
<evidence type="ECO:0000313" key="10">
    <source>
        <dbReference type="EMBL" id="CCO18512.1"/>
    </source>
</evidence>
<dbReference type="GO" id="GO:0097177">
    <property type="term" value="F:mitochondrial ribosome binding"/>
    <property type="evidence" value="ECO:0007669"/>
    <property type="project" value="TreeGrafter"/>
</dbReference>
<dbReference type="Proteomes" id="UP000198341">
    <property type="component" value="Chromosome 11"/>
</dbReference>
<feature type="binding site" evidence="8">
    <location>
        <begin position="96"/>
        <end position="103"/>
    </location>
    <ligand>
        <name>GTP</name>
        <dbReference type="ChEBI" id="CHEBI:37565"/>
    </ligand>
</feature>
<keyword evidence="3 8" id="KW-0999">Mitochondrion inner membrane</keyword>
<dbReference type="SUPFAM" id="SSF54980">
    <property type="entry name" value="EF-G C-terminal domain-like"/>
    <property type="match status" value="2"/>
</dbReference>
<dbReference type="InterPro" id="IPR000795">
    <property type="entry name" value="T_Tr_GTP-bd_dom"/>
</dbReference>
<keyword evidence="4 8" id="KW-0378">Hydrolase</keyword>
<dbReference type="AlphaFoldDB" id="K8EJY1"/>
<dbReference type="Pfam" id="PF06421">
    <property type="entry name" value="LepA_C"/>
    <property type="match status" value="1"/>
</dbReference>
<comment type="similarity">
    <text evidence="8">Belongs to the GTP-binding elongation factor family. LepA subfamily.</text>
</comment>
<keyword evidence="2 8" id="KW-0547">Nucleotide-binding</keyword>
<evidence type="ECO:0000256" key="6">
    <source>
        <dbReference type="ARBA" id="ARBA00023134"/>
    </source>
</evidence>
<evidence type="ECO:0000256" key="8">
    <source>
        <dbReference type="HAMAP-Rule" id="MF_03137"/>
    </source>
</evidence>
<keyword evidence="5 8" id="KW-0496">Mitochondrion</keyword>
<dbReference type="PANTHER" id="PTHR43512">
    <property type="entry name" value="TRANSLATION FACTOR GUF1-RELATED"/>
    <property type="match status" value="1"/>
</dbReference>
<keyword evidence="8" id="KW-0648">Protein biosynthesis</keyword>
<comment type="subcellular location">
    <subcellularLocation>
        <location evidence="8">Mitochondrion inner membrane</location>
        <topology evidence="8">Peripheral membrane protein</topology>
        <orientation evidence="8">Matrix side</orientation>
    </subcellularLocation>
</comment>
<evidence type="ECO:0000256" key="7">
    <source>
        <dbReference type="ARBA" id="ARBA00023136"/>
    </source>
</evidence>
<dbReference type="EMBL" id="FO082268">
    <property type="protein sequence ID" value="CCO18512.1"/>
    <property type="molecule type" value="Genomic_DNA"/>
</dbReference>
<dbReference type="Gene3D" id="3.30.70.2570">
    <property type="entry name" value="Elongation factor 4, C-terminal domain"/>
    <property type="match status" value="1"/>
</dbReference>
<dbReference type="GO" id="GO:0005743">
    <property type="term" value="C:mitochondrial inner membrane"/>
    <property type="evidence" value="ECO:0007669"/>
    <property type="project" value="UniProtKB-SubCell"/>
</dbReference>
<feature type="binding site" evidence="8">
    <location>
        <begin position="189"/>
        <end position="193"/>
    </location>
    <ligand>
        <name>GTP</name>
        <dbReference type="ChEBI" id="CHEBI:37565"/>
    </ligand>
</feature>
<feature type="binding site" evidence="8">
    <location>
        <begin position="243"/>
        <end position="246"/>
    </location>
    <ligand>
        <name>GTP</name>
        <dbReference type="ChEBI" id="CHEBI:37565"/>
    </ligand>
</feature>
<dbReference type="InterPro" id="IPR006297">
    <property type="entry name" value="EF-4"/>
</dbReference>
<dbReference type="OrthoDB" id="1074at2759"/>
<keyword evidence="7 8" id="KW-0472">Membrane</keyword>
<keyword evidence="6 8" id="KW-0342">GTP-binding</keyword>
<comment type="similarity">
    <text evidence="1">Belongs to the TRAFAC class translation factor GTPase superfamily. Classic translation factor GTPase family. LepA subfamily.</text>
</comment>
<dbReference type="InterPro" id="IPR005225">
    <property type="entry name" value="Small_GTP-bd"/>
</dbReference>
<feature type="domain" description="Tr-type G" evidence="9">
    <location>
        <begin position="87"/>
        <end position="294"/>
    </location>
</feature>
<dbReference type="InterPro" id="IPR027417">
    <property type="entry name" value="P-loop_NTPase"/>
</dbReference>
<dbReference type="STRING" id="41875.K8EJY1"/>
<dbReference type="eggNOG" id="KOG0462">
    <property type="taxonomic scope" value="Eukaryota"/>
</dbReference>
<dbReference type="PROSITE" id="PS00301">
    <property type="entry name" value="G_TR_1"/>
    <property type="match status" value="1"/>
</dbReference>
<dbReference type="Gene3D" id="2.40.30.10">
    <property type="entry name" value="Translation factors"/>
    <property type="match status" value="1"/>
</dbReference>
<dbReference type="SUPFAM" id="SSF52540">
    <property type="entry name" value="P-loop containing nucleoside triphosphate hydrolases"/>
    <property type="match status" value="1"/>
</dbReference>
<dbReference type="Gene3D" id="3.40.50.300">
    <property type="entry name" value="P-loop containing nucleotide triphosphate hydrolases"/>
    <property type="match status" value="1"/>
</dbReference>
<evidence type="ECO:0000256" key="4">
    <source>
        <dbReference type="ARBA" id="ARBA00022801"/>
    </source>
</evidence>
<dbReference type="CDD" id="cd16260">
    <property type="entry name" value="EF4_III"/>
    <property type="match status" value="1"/>
</dbReference>
<proteinExistence type="inferred from homology"/>
<evidence type="ECO:0000313" key="11">
    <source>
        <dbReference type="Proteomes" id="UP000198341"/>
    </source>
</evidence>
<keyword evidence="11" id="KW-1185">Reference proteome</keyword>
<sequence length="751" mass="82987">MHGRRRTLLSGLSLLRQQRRKRFPVLECYSCPSDTTRDRNSGGVRFVSRRWWSSSGTSTPNAEAETCVSFAELKSKTKHLYNQIPIENVRNFSIVAHIDHGKSTLADRLMELCVAIESNKTGKSGGGSVPQLLDRLPVERKRGITVKAQSVALLYRHSRDRMVGRKEGKESGENMYKDPSKWYLLNLIDTPGHADFSFEVSRSLSACQGCVLLVDATQGVQAQTVATFYQAFEKDLKIVAASNKIDSPLADVEGSERQMEMIFGIEKASRISAKSGENVGEILDRIVDEIPPPPIATTAADSSPDDGNFLRALLIDCDFDKYRGAVSVVQVVDGVLKVGDAIESFESGRKAEVLELGVHAPEMMSLKSLQKGNVGYVITSDRDVKAQRVGDTLFNRKERKREAVTPLVGFKMAKPMVFQGIFPSSADDFEKLRESVSRLTLNDASVEVFPEVSAALGPGFRCGFLGLLHAEVFTDRLREEFDSDVVATAPTVPYKLTKMFNKSNAKELILADSGDNNDELDPDDQKIEGIKSVNVITSPLSLEANAGLPRDTRIQERLVEATIIVPTEYTGKILELCNERRGEALEHSQIDSLRAMLRYKLPLGEVASDFADELKSRTSGYATFDYELAGWQFADICRLDVLVNGEVVDAMATLCHRSKAVDIGKKMVKKVKEALPRQMFEVAVQASLSGKIIARETVSAMRKNVLAKCYGGDVSRKKKLLQKQKDGKKRMRRMGNVDIPADAFAGLLSAK</sequence>
<dbReference type="NCBIfam" id="TIGR00231">
    <property type="entry name" value="small_GTP"/>
    <property type="match status" value="1"/>
</dbReference>
<evidence type="ECO:0000256" key="3">
    <source>
        <dbReference type="ARBA" id="ARBA00022792"/>
    </source>
</evidence>